<sequence length="70" mass="7658">MAERAETIENHCTSFREPNGVLVNGPTATHGGGQLRLPCPVQVLLKLKKLKDEDRGVIKILAPDNNSLRP</sequence>
<dbReference type="AlphaFoldDB" id="A0AAV7DR42"/>
<gene>
    <name evidence="1" type="ORF">H6P81_019200</name>
</gene>
<reference evidence="1 2" key="1">
    <citation type="submission" date="2021-07" db="EMBL/GenBank/DDBJ databases">
        <title>The Aristolochia fimbriata genome: insights into angiosperm evolution, floral development and chemical biosynthesis.</title>
        <authorList>
            <person name="Jiao Y."/>
        </authorList>
    </citation>
    <scope>NUCLEOTIDE SEQUENCE [LARGE SCALE GENOMIC DNA]</scope>
    <source>
        <strain evidence="1">IBCAS-2021</strain>
        <tissue evidence="1">Leaf</tissue>
    </source>
</reference>
<comment type="caution">
    <text evidence="1">The sequence shown here is derived from an EMBL/GenBank/DDBJ whole genome shotgun (WGS) entry which is preliminary data.</text>
</comment>
<keyword evidence="2" id="KW-1185">Reference proteome</keyword>
<evidence type="ECO:0000313" key="1">
    <source>
        <dbReference type="EMBL" id="KAG9439035.1"/>
    </source>
</evidence>
<proteinExistence type="predicted"/>
<dbReference type="EMBL" id="JAINDJ010000008">
    <property type="protein sequence ID" value="KAG9439035.1"/>
    <property type="molecule type" value="Genomic_DNA"/>
</dbReference>
<organism evidence="1 2">
    <name type="scientific">Aristolochia fimbriata</name>
    <name type="common">White veined hardy Dutchman's pipe vine</name>
    <dbReference type="NCBI Taxonomy" id="158543"/>
    <lineage>
        <taxon>Eukaryota</taxon>
        <taxon>Viridiplantae</taxon>
        <taxon>Streptophyta</taxon>
        <taxon>Embryophyta</taxon>
        <taxon>Tracheophyta</taxon>
        <taxon>Spermatophyta</taxon>
        <taxon>Magnoliopsida</taxon>
        <taxon>Magnoliidae</taxon>
        <taxon>Piperales</taxon>
        <taxon>Aristolochiaceae</taxon>
        <taxon>Aristolochia</taxon>
    </lineage>
</organism>
<accession>A0AAV7DR42</accession>
<name>A0AAV7DR42_ARIFI</name>
<dbReference type="Proteomes" id="UP000825729">
    <property type="component" value="Unassembled WGS sequence"/>
</dbReference>
<evidence type="ECO:0000313" key="2">
    <source>
        <dbReference type="Proteomes" id="UP000825729"/>
    </source>
</evidence>
<protein>
    <submittedName>
        <fullName evidence="1">Uncharacterized protein</fullName>
    </submittedName>
</protein>